<organism evidence="3 4">
    <name type="scientific">Thiolapillus brandeum</name>
    <dbReference type="NCBI Taxonomy" id="1076588"/>
    <lineage>
        <taxon>Bacteria</taxon>
        <taxon>Pseudomonadati</taxon>
        <taxon>Pseudomonadota</taxon>
        <taxon>Gammaproteobacteria</taxon>
        <taxon>Chromatiales</taxon>
        <taxon>Sedimenticolaceae</taxon>
        <taxon>Thiolapillus</taxon>
    </lineage>
</organism>
<comment type="similarity">
    <text evidence="1">To bacterial alkanal monooxygenase alpha and beta chains.</text>
</comment>
<accession>A0A7U6GHS7</accession>
<proteinExistence type="predicted"/>
<dbReference type="Proteomes" id="UP000031631">
    <property type="component" value="Chromosome"/>
</dbReference>
<keyword evidence="4" id="KW-1185">Reference proteome</keyword>
<name>A0A7U6GHS7_9GAMM</name>
<dbReference type="Gene3D" id="3.20.20.30">
    <property type="entry name" value="Luciferase-like domain"/>
    <property type="match status" value="1"/>
</dbReference>
<dbReference type="InterPro" id="IPR019949">
    <property type="entry name" value="CmoO-like"/>
</dbReference>
<dbReference type="PANTHER" id="PTHR30137">
    <property type="entry name" value="LUCIFERASE-LIKE MONOOXYGENASE"/>
    <property type="match status" value="1"/>
</dbReference>
<dbReference type="InterPro" id="IPR036661">
    <property type="entry name" value="Luciferase-like_sf"/>
</dbReference>
<evidence type="ECO:0000313" key="4">
    <source>
        <dbReference type="Proteomes" id="UP000031631"/>
    </source>
</evidence>
<dbReference type="NCBIfam" id="TIGR03558">
    <property type="entry name" value="oxido_grp_1"/>
    <property type="match status" value="1"/>
</dbReference>
<dbReference type="InterPro" id="IPR011251">
    <property type="entry name" value="Luciferase-like_dom"/>
</dbReference>
<dbReference type="PANTHER" id="PTHR30137:SF20">
    <property type="entry name" value="N-ACETYL-S-ALKYLCYSTEINE MONOOXYGENASE"/>
    <property type="match status" value="1"/>
</dbReference>
<feature type="domain" description="Luciferase-like" evidence="2">
    <location>
        <begin position="12"/>
        <end position="312"/>
    </location>
</feature>
<dbReference type="GO" id="GO:0016705">
    <property type="term" value="F:oxidoreductase activity, acting on paired donors, with incorporation or reduction of molecular oxygen"/>
    <property type="evidence" value="ECO:0007669"/>
    <property type="project" value="InterPro"/>
</dbReference>
<dbReference type="Pfam" id="PF00296">
    <property type="entry name" value="Bac_luciferase"/>
    <property type="match status" value="1"/>
</dbReference>
<evidence type="ECO:0000259" key="2">
    <source>
        <dbReference type="Pfam" id="PF00296"/>
    </source>
</evidence>
<dbReference type="KEGG" id="tbn:TBH_C0938"/>
<sequence length="342" mass="37174">MYLKRISVLDQSPIHDGKGESSGLHDTLELARLCDQAGYHRYWCAEHHATPGYASPCPEMMAAHVACATERLRVGTGGVMLTHYSPFKVAEAFRVLNALHPGRIDLGIGRAPGGNEQAHAALAAPRQIIPHEHYPQQATELIGYLHGTLPVEHPFGTVPVEPADGGAPDVWMLGSSGGSSELAGQLGAGFALALFIGTHERSRAIVEAYRRAFRPVAGMAGPQALVAVAAIAADSREEAEYIAASHVYWKVQAFRHGRRDPLHPPKKALELRAKLSVSDQAYYDQTLSTYVLGTPDHCLEMIDSIAHDYGVEEVMVVNVTHGFAERKRSYQSLAEMMNQASR</sequence>
<protein>
    <submittedName>
        <fullName evidence="3">Luciferase family protein</fullName>
    </submittedName>
</protein>
<dbReference type="GO" id="GO:0005829">
    <property type="term" value="C:cytosol"/>
    <property type="evidence" value="ECO:0007669"/>
    <property type="project" value="TreeGrafter"/>
</dbReference>
<gene>
    <name evidence="3" type="ORF">TBH_C0938</name>
</gene>
<evidence type="ECO:0000313" key="3">
    <source>
        <dbReference type="EMBL" id="BAO43871.1"/>
    </source>
</evidence>
<dbReference type="RefSeq" id="WP_041066043.1">
    <property type="nucleotide sequence ID" value="NZ_AP012273.1"/>
</dbReference>
<dbReference type="SUPFAM" id="SSF51679">
    <property type="entry name" value="Bacterial luciferase-like"/>
    <property type="match status" value="1"/>
</dbReference>
<dbReference type="EMBL" id="AP012273">
    <property type="protein sequence ID" value="BAO43871.1"/>
    <property type="molecule type" value="Genomic_DNA"/>
</dbReference>
<evidence type="ECO:0000256" key="1">
    <source>
        <dbReference type="ARBA" id="ARBA00007789"/>
    </source>
</evidence>
<dbReference type="AlphaFoldDB" id="A0A7U6GHS7"/>
<reference evidence="3 4" key="1">
    <citation type="journal article" date="2014" name="PLoS ONE">
        <title>Physiological and genomic features of a novel sulfur-oxidizing gammaproteobacterium belonging to a previously uncultivated symbiotic lineage isolated from a hydrothermal vent.</title>
        <authorList>
            <person name="Nunoura T."/>
            <person name="Takaki Y."/>
            <person name="Kazama H."/>
            <person name="Kakuta J."/>
            <person name="Shimamura S."/>
            <person name="Makita H."/>
            <person name="Hirai M."/>
            <person name="Miyazaki M."/>
            <person name="Takai K."/>
        </authorList>
    </citation>
    <scope>NUCLEOTIDE SEQUENCE [LARGE SCALE GENOMIC DNA]</scope>
    <source>
        <strain evidence="3 4">Hiromi1</strain>
    </source>
</reference>
<dbReference type="OrthoDB" id="9780518at2"/>
<dbReference type="InterPro" id="IPR050766">
    <property type="entry name" value="Bact_Lucif_Oxidored"/>
</dbReference>